<evidence type="ECO:0000313" key="2">
    <source>
        <dbReference type="Proteomes" id="UP000184452"/>
    </source>
</evidence>
<dbReference type="EMBL" id="FQZK01000007">
    <property type="protein sequence ID" value="SHJ58298.1"/>
    <property type="molecule type" value="Genomic_DNA"/>
</dbReference>
<protein>
    <submittedName>
        <fullName evidence="1">Uncharacterized protein</fullName>
    </submittedName>
</protein>
<keyword evidence="2" id="KW-1185">Reference proteome</keyword>
<accession>A0A1M6KH89</accession>
<reference evidence="1 2" key="1">
    <citation type="submission" date="2016-11" db="EMBL/GenBank/DDBJ databases">
        <authorList>
            <person name="Jaros S."/>
            <person name="Januszkiewicz K."/>
            <person name="Wedrychowicz H."/>
        </authorList>
    </citation>
    <scope>NUCLEOTIDE SEQUENCE [LARGE SCALE GENOMIC DNA]</scope>
    <source>
        <strain evidence="1 2">CGMCC 4.5723</strain>
    </source>
</reference>
<dbReference type="AlphaFoldDB" id="A0A1M6KH89"/>
<dbReference type="RefSeq" id="WP_178378538.1">
    <property type="nucleotide sequence ID" value="NZ_FQZK01000007.1"/>
</dbReference>
<dbReference type="STRING" id="758803.SAMN05421803_107172"/>
<name>A0A1M6KH89_9ACTN</name>
<proteinExistence type="predicted"/>
<sequence>MPSADATAPDRDTTEVVWTVAPASDARMGRLLAILFQPRPADEAPEQPATADRS</sequence>
<evidence type="ECO:0000313" key="1">
    <source>
        <dbReference type="EMBL" id="SHJ58298.1"/>
    </source>
</evidence>
<gene>
    <name evidence="1" type="ORF">SAMN05421803_107172</name>
</gene>
<dbReference type="Proteomes" id="UP000184452">
    <property type="component" value="Unassembled WGS sequence"/>
</dbReference>
<organism evidence="1 2">
    <name type="scientific">Nocardiopsis flavescens</name>
    <dbReference type="NCBI Taxonomy" id="758803"/>
    <lineage>
        <taxon>Bacteria</taxon>
        <taxon>Bacillati</taxon>
        <taxon>Actinomycetota</taxon>
        <taxon>Actinomycetes</taxon>
        <taxon>Streptosporangiales</taxon>
        <taxon>Nocardiopsidaceae</taxon>
        <taxon>Nocardiopsis</taxon>
    </lineage>
</organism>